<reference evidence="2 3" key="1">
    <citation type="submission" date="2024-04" db="EMBL/GenBank/DDBJ databases">
        <authorList>
            <person name="Fracassetti M."/>
        </authorList>
    </citation>
    <scope>NUCLEOTIDE SEQUENCE [LARGE SCALE GENOMIC DNA]</scope>
</reference>
<evidence type="ECO:0000313" key="2">
    <source>
        <dbReference type="EMBL" id="CAL1410278.1"/>
    </source>
</evidence>
<dbReference type="EMBL" id="OZ034822">
    <property type="protein sequence ID" value="CAL1410278.1"/>
    <property type="molecule type" value="Genomic_DNA"/>
</dbReference>
<evidence type="ECO:0000313" key="3">
    <source>
        <dbReference type="Proteomes" id="UP001497516"/>
    </source>
</evidence>
<gene>
    <name evidence="2" type="ORF">LTRI10_LOCUS49711</name>
</gene>
<proteinExistence type="predicted"/>
<feature type="compositionally biased region" description="Basic residues" evidence="1">
    <location>
        <begin position="40"/>
        <end position="57"/>
    </location>
</feature>
<dbReference type="Proteomes" id="UP001497516">
    <property type="component" value="Chromosome 9"/>
</dbReference>
<accession>A0AAV2GKA9</accession>
<name>A0AAV2GKA9_9ROSI</name>
<sequence length="98" mass="11722">MTGQGLFGFFFSSLPQRIEGLTKVDMSDSDLLFREGHSGQRNRQRRRRRSIRLRRRRQETKAKKMMLILCEFAVHYLHVNKFHHRLSSAAKTYCKPRL</sequence>
<feature type="region of interest" description="Disordered" evidence="1">
    <location>
        <begin position="35"/>
        <end position="57"/>
    </location>
</feature>
<organism evidence="2 3">
    <name type="scientific">Linum trigynum</name>
    <dbReference type="NCBI Taxonomy" id="586398"/>
    <lineage>
        <taxon>Eukaryota</taxon>
        <taxon>Viridiplantae</taxon>
        <taxon>Streptophyta</taxon>
        <taxon>Embryophyta</taxon>
        <taxon>Tracheophyta</taxon>
        <taxon>Spermatophyta</taxon>
        <taxon>Magnoliopsida</taxon>
        <taxon>eudicotyledons</taxon>
        <taxon>Gunneridae</taxon>
        <taxon>Pentapetalae</taxon>
        <taxon>rosids</taxon>
        <taxon>fabids</taxon>
        <taxon>Malpighiales</taxon>
        <taxon>Linaceae</taxon>
        <taxon>Linum</taxon>
    </lineage>
</organism>
<dbReference type="AlphaFoldDB" id="A0AAV2GKA9"/>
<protein>
    <submittedName>
        <fullName evidence="2">Uncharacterized protein</fullName>
    </submittedName>
</protein>
<keyword evidence="3" id="KW-1185">Reference proteome</keyword>
<evidence type="ECO:0000256" key="1">
    <source>
        <dbReference type="SAM" id="MobiDB-lite"/>
    </source>
</evidence>